<proteinExistence type="predicted"/>
<dbReference type="Gene3D" id="2.60.40.10">
    <property type="entry name" value="Immunoglobulins"/>
    <property type="match status" value="22"/>
</dbReference>
<sequence>MSNLLGVIKTIVGQVYVMEADGSQRLLKEGDRIYSGEEVITGSNGAVSVALSDGRILDLGRNSQWGENGLHTVNSDDHNNQDVASLQNAIASGEDPTKSFEAPAAGNEPPVQIEGGGGGHTLVQLELTGQIVNPTAGFKTRGIGEPEWERRLPDSGVAASDSAGALHVLPPVVHIDDFAGNDGYVSKNEINHASVSGTSNQNHVTLIFTDSQKNTLIIDVAVTDGHWAARPDLSQMVEGRITVEATATDVSGRTAQSTSVAVIDTIALHDSITIDSVTPDNVINIAESHNRQTLIHGIVAGDAKIGDKVILLVDGQTYTNTVIDLGNGKLGYQINVSTQGLLSDPHVQATVTSTDAAGNTSQASTRHHVDIDLDIHNTVTIGTVADDNIVNSNEARMPVMITGFVGGDAKAGDQVTVTVGGHDTHGVVVSDNGQLRYEVVVPTNRLREGENDVLVQVISHDAAGNEAIATEHKIVTLDRFAHNELSINTVAGEDVVNAMENRMPTFISGVVTGDSQAGDPVVVSVNGLPFYGTVSDENGTLRYNVAVPNGTLNEGRNDVEVMVSGVDSSGNSSISVVYKTITLDTQADNSLTIGTVAGDNTVNAIENRMPTVISGDVAGDAQSGDRVIVTVNGMTFYGKVLDDNGHLRYAVPVPGHALGEGHNNVQVMVVSHDMAGNEAIAVEHKNVTLDTYAFNTVDIRTVSGDNVVNAAESQHDTYVTGVVSGKDARAGDRVVVHVNGKDFVGEAFAHAGGQLQYKIAVTPGVLLDGDNDVQVKVTSHDKAGNEAIAVAHHNVVLDTHADATISVDAVTKDNVLNHDELDAKQWVHGSVGGDARPGDRVDIDIRGQHFTGDVIVLNDGSLGYRIPVDAGALGNNGGEVNADLRFTVSVTAHDKAGNVVTQTTEHTVHLDNHAENAVVIRTVSGDNVVNAAESQHDTFITGVVSGKDARAGDRIVVQVQGQSFAGRVVEDGHGQLHYKVAISPGLLQEGDNDVLVNVISHDKVGNEAIALAHQNVVLDTHADASVSVDRVTKDNTLSHAEMNAQKQIISGTVGGDARRGDVVTLDINGHKFIDNVVDLGDGTLGYKISVDPAVFGDNHAMIDGDIKFTASVTSHDAAHNEVTVITEHTVHIDNFASNEVHIGTVAGDNIINMNESRLPTLISGNVGGDAQAGDPVVITVNGRDYAGEVAGVAGHLYYSVPVPTSVLHEGKNNVKVMLTSHDHLGNEAVAYEHRVITVDRHAHNEVTIGIVAGDDTVNAHESAEISGTVRGDAQAGDPVVISVNGNSYTGLVSEVNGHLGYHVTVPHSALVEGKNDVQVMVTGVDNAGNTAIAVEHKTIILDSHANNALNIDTVDGDNIVNASESRMPMIISGKVSGDVHAGDPVVVSVNGHTVNGVVVVDNGHLRYEVAVPTHYLREGKNDVQVTVTGNDDAGNTASSVEHHQVTLDRQAHATISIGAVTNDNVLNYSELETPKQTLTGIVGGDAKVGDDVVLKINGYHYSGHVVELPDHQLGYSIAVDSYAFSDNRGHIDSDVKVTATVTSFDHVQNEVIQTTEHIVHIDNHADVSITVDPVTGDDIINHSESREHFTKVSGTVSGEDVHAGDKVVVTVNGRNYETVVASLAHQNGTLGYNVDVLTRDMLADPHHTITAHITGQDAAGNRQLVEASKELVVDLNAEATITIDPVTANHDNMINAAESGHEFTTITGTVSGDAKEGDLVTLHVNGLDLTGRVDANLHYSIDVSTYDLMSDPHLRASISVTDNANNTALIEAKQDIVVDTHVDATITVDPVTADNTLNDEELNHRFTLVTGNVTGEMHVGDPLTLTVNNHVYHGTVEDLGNNQMGYRIAVETTDIHSGDHKIYASIGVTDAAQNSAVVAAEHLVGIDDHADATVTINIISGDDVLNQLDQSSPTTVINGLVTGNINAGEFVHLTVNGHTYDVEVKPQAYLDNKLGYSFAASTADLLADPHIVATVNASDAAGNTITAGATHDVSRDDRAYATITIDSVTDDNVINNTEAHQEYTTVTGLVSGDVHSGDRVELIVNGQHYFGCVSDQGGGLHYSIDVSTADLISGDSKPVIHASVMGYDAAGNTVLAESDHTINIDTRADAEIKVGSLTLNGSRDFWVIEGTVGGDAKEGDVVKIFANGKNYETAVQKYSDGHLGFNGDRLIDAATGNPVYINAHDLDNNADVRVEITSTDPYGNSETASAQIHANVPWPATSNNGNTTTQPHNDQPHAVITLNPVAGNDIINQSDSQSPHTVIRGTVSGDVNLGDEVTLHIGKDSYTGYVTERPNLPGEYGYEISVDTQNLINHPDITATVTAHNDHGSQIVTVSKPLIIDTDVSATIKLDDIAGDNVINSVESRFGTTTVSGTVTGDNVHTGSNVTLTVNGHQITTQVFEDASHVLRFSKEISIDDLRHDPVIAASVTGNDDHGNVMTVTDGKTIAVDTDVKATVTINSVTDDNVLNLSETKSPVTQIIGTVSGDVNPGEYVTLTVNNHKYHAKIAPDMAFKADIRTVDLLAEHRIDAKVTGNDTAQNSIDASRTAL</sequence>
<dbReference type="InterPro" id="IPR047777">
    <property type="entry name" value="LapA-like_RM"/>
</dbReference>
<feature type="region of interest" description="Disordered" evidence="1">
    <location>
        <begin position="93"/>
        <end position="119"/>
    </location>
</feature>
<dbReference type="Proteomes" id="UP000306790">
    <property type="component" value="Unassembled WGS sequence"/>
</dbReference>
<dbReference type="EMBL" id="QFVP01000013">
    <property type="protein sequence ID" value="THE35307.1"/>
    <property type="molecule type" value="Genomic_DNA"/>
</dbReference>
<keyword evidence="3" id="KW-1185">Reference proteome</keyword>
<evidence type="ECO:0000313" key="2">
    <source>
        <dbReference type="EMBL" id="THE35307.1"/>
    </source>
</evidence>
<reference evidence="2 3" key="1">
    <citation type="submission" date="2018-05" db="EMBL/GenBank/DDBJ databases">
        <title>Isolation and genomic analyses of lactose-positive bacteria from faecal samples of preterm neonates.</title>
        <authorList>
            <person name="Chen Y."/>
            <person name="Brook T.C."/>
            <person name="O'Neill I."/>
            <person name="Soe C.Z."/>
            <person name="Hall L.J."/>
            <person name="Hoyles L."/>
        </authorList>
    </citation>
    <scope>NUCLEOTIDE SEQUENCE [LARGE SCALE GENOMIC DNA]</scope>
    <source>
        <strain evidence="2 3">P080C CL</strain>
    </source>
</reference>
<dbReference type="InterPro" id="IPR049826">
    <property type="entry name" value="Ig-like_ice"/>
</dbReference>
<gene>
    <name evidence="2" type="ORF">DJ535_18715</name>
</gene>
<dbReference type="NCBIfam" id="NF012196">
    <property type="entry name" value="Ig_like_ice"/>
    <property type="match status" value="21"/>
</dbReference>
<evidence type="ECO:0008006" key="4">
    <source>
        <dbReference type="Google" id="ProtNLM"/>
    </source>
</evidence>
<dbReference type="NCBIfam" id="NF033510">
    <property type="entry name" value="Ca_tandemer"/>
    <property type="match status" value="16"/>
</dbReference>
<comment type="caution">
    <text evidence="2">The sequence shown here is derived from an EMBL/GenBank/DDBJ whole genome shotgun (WGS) entry which is preliminary data.</text>
</comment>
<protein>
    <recommendedName>
        <fullName evidence="4">Retention module-containing protein</fullName>
    </recommendedName>
</protein>
<evidence type="ECO:0000313" key="3">
    <source>
        <dbReference type="Proteomes" id="UP000306790"/>
    </source>
</evidence>
<evidence type="ECO:0000256" key="1">
    <source>
        <dbReference type="SAM" id="MobiDB-lite"/>
    </source>
</evidence>
<dbReference type="InterPro" id="IPR013783">
    <property type="entry name" value="Ig-like_fold"/>
</dbReference>
<dbReference type="NCBIfam" id="NF033682">
    <property type="entry name" value="retention_LapA"/>
    <property type="match status" value="1"/>
</dbReference>
<accession>A0ABY2PQI7</accession>
<dbReference type="RefSeq" id="WP_136345550.1">
    <property type="nucleotide sequence ID" value="NZ_QFVP01000013.1"/>
</dbReference>
<organism evidence="2 3">
    <name type="scientific">Citrobacter murliniae</name>
    <dbReference type="NCBI Taxonomy" id="67829"/>
    <lineage>
        <taxon>Bacteria</taxon>
        <taxon>Pseudomonadati</taxon>
        <taxon>Pseudomonadota</taxon>
        <taxon>Gammaproteobacteria</taxon>
        <taxon>Enterobacterales</taxon>
        <taxon>Enterobacteriaceae</taxon>
        <taxon>Citrobacter</taxon>
        <taxon>Citrobacter freundii complex</taxon>
    </lineage>
</organism>
<name>A0ABY2PQI7_9ENTR</name>